<dbReference type="InterPro" id="IPR001602">
    <property type="entry name" value="UPF0047_YjbQ-like"/>
</dbReference>
<protein>
    <submittedName>
        <fullName evidence="1">YjbQ family protein</fullName>
    </submittedName>
</protein>
<dbReference type="InterPro" id="IPR035917">
    <property type="entry name" value="YjbQ-like_sf"/>
</dbReference>
<dbReference type="Pfam" id="PF01894">
    <property type="entry name" value="YjbQ"/>
    <property type="match status" value="1"/>
</dbReference>
<dbReference type="Proteomes" id="UP000729182">
    <property type="component" value="Unassembled WGS sequence"/>
</dbReference>
<dbReference type="EMBL" id="WNHN01000297">
    <property type="protein sequence ID" value="MTV77992.1"/>
    <property type="molecule type" value="Genomic_DNA"/>
</dbReference>
<dbReference type="SUPFAM" id="SSF111038">
    <property type="entry name" value="YjbQ-like"/>
    <property type="match status" value="1"/>
</dbReference>
<evidence type="ECO:0000313" key="1">
    <source>
        <dbReference type="EMBL" id="MTV77992.1"/>
    </source>
</evidence>
<sequence>LNTDAHLKSSLFGSNSMTLIIKDKKILLGKLGKVFFVDWDHLRERDRNISILLLGEKNG</sequence>
<dbReference type="RefSeq" id="WP_196300766.1">
    <property type="nucleotide sequence ID" value="NZ_WNHN01000297.1"/>
</dbReference>
<dbReference type="AlphaFoldDB" id="A0AAW9WBC4"/>
<accession>A0AAW9WBC4</accession>
<proteinExistence type="predicted"/>
<gene>
    <name evidence="1" type="ORF">GM535_12255</name>
</gene>
<reference evidence="1" key="1">
    <citation type="submission" date="2019-11" db="EMBL/GenBank/DDBJ databases">
        <title>Growth characteristics of pneumococcus vary with the chemical composition of the capsule and with environmental conditions.</title>
        <authorList>
            <person name="Tothpal A."/>
            <person name="Desobry K."/>
            <person name="Joshi S."/>
            <person name="Wyllie A.L."/>
            <person name="Weinberger D.M."/>
        </authorList>
    </citation>
    <scope>NUCLEOTIDE SEQUENCE</scope>
    <source>
        <strain evidence="1">Pnumococcus10A</strain>
    </source>
</reference>
<dbReference type="Gene3D" id="2.60.120.460">
    <property type="entry name" value="YjbQ-like"/>
    <property type="match status" value="1"/>
</dbReference>
<organism evidence="1 2">
    <name type="scientific">Streptococcus pneumoniae</name>
    <dbReference type="NCBI Taxonomy" id="1313"/>
    <lineage>
        <taxon>Bacteria</taxon>
        <taxon>Bacillati</taxon>
        <taxon>Bacillota</taxon>
        <taxon>Bacilli</taxon>
        <taxon>Lactobacillales</taxon>
        <taxon>Streptococcaceae</taxon>
        <taxon>Streptococcus</taxon>
    </lineage>
</organism>
<name>A0AAW9WBC4_STREE</name>
<evidence type="ECO:0000313" key="2">
    <source>
        <dbReference type="Proteomes" id="UP000729182"/>
    </source>
</evidence>
<comment type="caution">
    <text evidence="1">The sequence shown here is derived from an EMBL/GenBank/DDBJ whole genome shotgun (WGS) entry which is preliminary data.</text>
</comment>
<feature type="non-terminal residue" evidence="1">
    <location>
        <position position="1"/>
    </location>
</feature>